<dbReference type="EMBL" id="JARBJD010000069">
    <property type="protein sequence ID" value="KAK2955223.1"/>
    <property type="molecule type" value="Genomic_DNA"/>
</dbReference>
<evidence type="ECO:0000313" key="2">
    <source>
        <dbReference type="Proteomes" id="UP001281761"/>
    </source>
</evidence>
<organism evidence="1 2">
    <name type="scientific">Blattamonas nauphoetae</name>
    <dbReference type="NCBI Taxonomy" id="2049346"/>
    <lineage>
        <taxon>Eukaryota</taxon>
        <taxon>Metamonada</taxon>
        <taxon>Preaxostyla</taxon>
        <taxon>Oxymonadida</taxon>
        <taxon>Blattamonas</taxon>
    </lineage>
</organism>
<protein>
    <submittedName>
        <fullName evidence="1">Uncharacterized protein</fullName>
    </submittedName>
</protein>
<sequence length="225" mass="25446">MPSKTRLSLVTADLIPQLITSLDPLSLSFIEGKDIHLPLMGIFASMFKLAIPAELKDLDLDSPLGQQNINEIVLKHVLIPSEGFIRYFYANRYSIEDNINTYNILFMHYRLIKICANYQPIVDFVLALPVSLTFTSLMSFLEKDTTICQFLEGIVDAQKATIDIDDPSRQPYTSILRSLRMDGLEDVVNQLTVTLLDDYYGRIAVGRSIKLHIASGANLPERRLH</sequence>
<accession>A0ABQ9XUR4</accession>
<keyword evidence="2" id="KW-1185">Reference proteome</keyword>
<comment type="caution">
    <text evidence="1">The sequence shown here is derived from an EMBL/GenBank/DDBJ whole genome shotgun (WGS) entry which is preliminary data.</text>
</comment>
<reference evidence="1 2" key="1">
    <citation type="journal article" date="2022" name="bioRxiv">
        <title>Genomics of Preaxostyla Flagellates Illuminates Evolutionary Transitions and the Path Towards Mitochondrial Loss.</title>
        <authorList>
            <person name="Novak L.V.F."/>
            <person name="Treitli S.C."/>
            <person name="Pyrih J."/>
            <person name="Halakuc P."/>
            <person name="Pipaliya S.V."/>
            <person name="Vacek V."/>
            <person name="Brzon O."/>
            <person name="Soukal P."/>
            <person name="Eme L."/>
            <person name="Dacks J.B."/>
            <person name="Karnkowska A."/>
            <person name="Elias M."/>
            <person name="Hampl V."/>
        </authorList>
    </citation>
    <scope>NUCLEOTIDE SEQUENCE [LARGE SCALE GENOMIC DNA]</scope>
    <source>
        <strain evidence="1">NAU3</strain>
        <tissue evidence="1">Gut</tissue>
    </source>
</reference>
<name>A0ABQ9XUR4_9EUKA</name>
<proteinExistence type="predicted"/>
<gene>
    <name evidence="1" type="ORF">BLNAU_9775</name>
</gene>
<dbReference type="Proteomes" id="UP001281761">
    <property type="component" value="Unassembled WGS sequence"/>
</dbReference>
<evidence type="ECO:0000313" key="1">
    <source>
        <dbReference type="EMBL" id="KAK2955223.1"/>
    </source>
</evidence>